<dbReference type="EMBL" id="BSYO01000021">
    <property type="protein sequence ID" value="GMH19724.1"/>
    <property type="molecule type" value="Genomic_DNA"/>
</dbReference>
<keyword evidence="2" id="KW-1185">Reference proteome</keyword>
<reference evidence="1" key="1">
    <citation type="submission" date="2023-05" db="EMBL/GenBank/DDBJ databases">
        <title>Nepenthes gracilis genome sequencing.</title>
        <authorList>
            <person name="Fukushima K."/>
        </authorList>
    </citation>
    <scope>NUCLEOTIDE SEQUENCE</scope>
    <source>
        <strain evidence="1">SING2019-196</strain>
    </source>
</reference>
<organism evidence="1 2">
    <name type="scientific">Nepenthes gracilis</name>
    <name type="common">Slender pitcher plant</name>
    <dbReference type="NCBI Taxonomy" id="150966"/>
    <lineage>
        <taxon>Eukaryota</taxon>
        <taxon>Viridiplantae</taxon>
        <taxon>Streptophyta</taxon>
        <taxon>Embryophyta</taxon>
        <taxon>Tracheophyta</taxon>
        <taxon>Spermatophyta</taxon>
        <taxon>Magnoliopsida</taxon>
        <taxon>eudicotyledons</taxon>
        <taxon>Gunneridae</taxon>
        <taxon>Pentapetalae</taxon>
        <taxon>Caryophyllales</taxon>
        <taxon>Nepenthaceae</taxon>
        <taxon>Nepenthes</taxon>
    </lineage>
</organism>
<comment type="caution">
    <text evidence="1">The sequence shown here is derived from an EMBL/GenBank/DDBJ whole genome shotgun (WGS) entry which is preliminary data.</text>
</comment>
<dbReference type="Proteomes" id="UP001279734">
    <property type="component" value="Unassembled WGS sequence"/>
</dbReference>
<name>A0AAD3XX56_NEPGR</name>
<sequence length="164" mass="18820">MLSFNSWPFLSSSSTAIKQSCNIIVKKGTAGTFVSGAIVGLQNSSFEAEKMQMRVVMMMRGLLLSINHTLNVAKFFHVAGDGDWSFVIESILFLCFLHQLLEQRMVDVYDRDDKPLQFLFSFMPHHDRQAAFWGKRRGMREEMASLNRVREDSVKELLTLFMIS</sequence>
<evidence type="ECO:0000313" key="2">
    <source>
        <dbReference type="Proteomes" id="UP001279734"/>
    </source>
</evidence>
<evidence type="ECO:0000313" key="1">
    <source>
        <dbReference type="EMBL" id="GMH19724.1"/>
    </source>
</evidence>
<proteinExistence type="predicted"/>
<dbReference type="AlphaFoldDB" id="A0AAD3XX56"/>
<gene>
    <name evidence="1" type="ORF">Nepgr_021565</name>
</gene>
<protein>
    <submittedName>
        <fullName evidence="1">Uncharacterized protein</fullName>
    </submittedName>
</protein>
<accession>A0AAD3XX56</accession>